<dbReference type="AlphaFoldDB" id="A0A444XD79"/>
<dbReference type="PRINTS" id="PR00019">
    <property type="entry name" value="LEURICHRPT"/>
</dbReference>
<dbReference type="SUPFAM" id="SSF52058">
    <property type="entry name" value="L domain-like"/>
    <property type="match status" value="1"/>
</dbReference>
<evidence type="ECO:0000256" key="5">
    <source>
        <dbReference type="ARBA" id="ARBA00023136"/>
    </source>
</evidence>
<comment type="subcellular location">
    <subcellularLocation>
        <location evidence="1">Membrane</location>
        <topology evidence="1">Single-pass membrane protein</topology>
    </subcellularLocation>
</comment>
<accession>A0A444XD79</accession>
<evidence type="ECO:0000313" key="7">
    <source>
        <dbReference type="EMBL" id="RYQ87550.1"/>
    </source>
</evidence>
<dbReference type="PANTHER" id="PTHR45631:SF202">
    <property type="entry name" value="SENESCENCE-INDUCED RECEPTOR-LIKE SERINE_THREONINE-PROTEIN KINASE"/>
    <property type="match status" value="1"/>
</dbReference>
<evidence type="ECO:0000313" key="8">
    <source>
        <dbReference type="Proteomes" id="UP000289738"/>
    </source>
</evidence>
<organism evidence="7 8">
    <name type="scientific">Arachis hypogaea</name>
    <name type="common">Peanut</name>
    <dbReference type="NCBI Taxonomy" id="3818"/>
    <lineage>
        <taxon>Eukaryota</taxon>
        <taxon>Viridiplantae</taxon>
        <taxon>Streptophyta</taxon>
        <taxon>Embryophyta</taxon>
        <taxon>Tracheophyta</taxon>
        <taxon>Spermatophyta</taxon>
        <taxon>Magnoliopsida</taxon>
        <taxon>eudicotyledons</taxon>
        <taxon>Gunneridae</taxon>
        <taxon>Pentapetalae</taxon>
        <taxon>rosids</taxon>
        <taxon>fabids</taxon>
        <taxon>Fabales</taxon>
        <taxon>Fabaceae</taxon>
        <taxon>Papilionoideae</taxon>
        <taxon>50 kb inversion clade</taxon>
        <taxon>dalbergioids sensu lato</taxon>
        <taxon>Dalbergieae</taxon>
        <taxon>Pterocarpus clade</taxon>
        <taxon>Arachis</taxon>
    </lineage>
</organism>
<dbReference type="Proteomes" id="UP000289738">
    <property type="component" value="Chromosome B09"/>
</dbReference>
<dbReference type="Pfam" id="PF12819">
    <property type="entry name" value="Malectin_like"/>
    <property type="match status" value="1"/>
</dbReference>
<name>A0A444XD79_ARAHY</name>
<keyword evidence="8" id="KW-1185">Reference proteome</keyword>
<dbReference type="Pfam" id="PF13855">
    <property type="entry name" value="LRR_8"/>
    <property type="match status" value="1"/>
</dbReference>
<reference evidence="7 8" key="1">
    <citation type="submission" date="2019-01" db="EMBL/GenBank/DDBJ databases">
        <title>Sequencing of cultivated peanut Arachis hypogaea provides insights into genome evolution and oil improvement.</title>
        <authorList>
            <person name="Chen X."/>
        </authorList>
    </citation>
    <scope>NUCLEOTIDE SEQUENCE [LARGE SCALE GENOMIC DNA]</scope>
    <source>
        <strain evidence="8">cv. Fuhuasheng</strain>
        <tissue evidence="7">Leaves</tissue>
    </source>
</reference>
<dbReference type="EMBL" id="SDMP01000019">
    <property type="protein sequence ID" value="RYQ87550.1"/>
    <property type="molecule type" value="Genomic_DNA"/>
</dbReference>
<protein>
    <recommendedName>
        <fullName evidence="6">Malectin-like domain-containing protein</fullName>
    </recommendedName>
</protein>
<dbReference type="GO" id="GO:0016020">
    <property type="term" value="C:membrane"/>
    <property type="evidence" value="ECO:0007669"/>
    <property type="project" value="UniProtKB-SubCell"/>
</dbReference>
<dbReference type="InterPro" id="IPR001611">
    <property type="entry name" value="Leu-rich_rpt"/>
</dbReference>
<keyword evidence="2" id="KW-0812">Transmembrane</keyword>
<sequence length="256" mass="29506">MRRYKEDPYDRIWEPYWDVKWRLIGSNHSNHALDQEAFKPPAVVLETAATPINATASLDFHWENDDNETQHQYYFYLHLTELQQLGADQTRSFNINMDGETWNTLESLKYGEVYTKHVRGLSSGCKKCRISLIRTESSTLPPIISALEIYLAKDFSLGLETKKDDVDAVTNIKRAYRVDRRNWQGDPCAPKAYKWDGVECSFFDGFQRITSLDLSDNDLSGNIPYFLEQLKSLTYLNLANNNLTGSVSNRTPSKTK</sequence>
<keyword evidence="4" id="KW-1133">Transmembrane helix</keyword>
<evidence type="ECO:0000256" key="1">
    <source>
        <dbReference type="ARBA" id="ARBA00004167"/>
    </source>
</evidence>
<evidence type="ECO:0000259" key="6">
    <source>
        <dbReference type="Pfam" id="PF12819"/>
    </source>
</evidence>
<dbReference type="InterPro" id="IPR024788">
    <property type="entry name" value="Malectin-like_Carb-bd_dom"/>
</dbReference>
<feature type="domain" description="Malectin-like" evidence="6">
    <location>
        <begin position="3"/>
        <end position="150"/>
    </location>
</feature>
<proteinExistence type="predicted"/>
<dbReference type="Gene3D" id="3.80.10.10">
    <property type="entry name" value="Ribonuclease Inhibitor"/>
    <property type="match status" value="1"/>
</dbReference>
<evidence type="ECO:0000256" key="3">
    <source>
        <dbReference type="ARBA" id="ARBA00022729"/>
    </source>
</evidence>
<gene>
    <name evidence="7" type="ORF">Ahy_B09g095063</name>
</gene>
<comment type="caution">
    <text evidence="7">The sequence shown here is derived from an EMBL/GenBank/DDBJ whole genome shotgun (WGS) entry which is preliminary data.</text>
</comment>
<dbReference type="InterPro" id="IPR032675">
    <property type="entry name" value="LRR_dom_sf"/>
</dbReference>
<evidence type="ECO:0000256" key="4">
    <source>
        <dbReference type="ARBA" id="ARBA00022989"/>
    </source>
</evidence>
<keyword evidence="3" id="KW-0732">Signal</keyword>
<evidence type="ECO:0000256" key="2">
    <source>
        <dbReference type="ARBA" id="ARBA00022692"/>
    </source>
</evidence>
<dbReference type="STRING" id="3818.A0A444XD79"/>
<dbReference type="PANTHER" id="PTHR45631">
    <property type="entry name" value="OS07G0107800 PROTEIN-RELATED"/>
    <property type="match status" value="1"/>
</dbReference>
<keyword evidence="5" id="KW-0472">Membrane</keyword>